<proteinExistence type="predicted"/>
<dbReference type="InterPro" id="IPR023823">
    <property type="entry name" value="CHP04066_peptide_maturation"/>
</dbReference>
<dbReference type="InterPro" id="IPR027417">
    <property type="entry name" value="P-loop_NTPase"/>
</dbReference>
<dbReference type="HOGENOM" id="CLU_851915_0_0_9"/>
<evidence type="ECO:0000313" key="1">
    <source>
        <dbReference type="EMBL" id="EMZ19612.1"/>
    </source>
</evidence>
<dbReference type="AlphaFoldDB" id="N1ZRF7"/>
<comment type="caution">
    <text evidence="1">The sequence shown here is derived from an EMBL/GenBank/DDBJ whole genome shotgun (WGS) entry which is preliminary data.</text>
</comment>
<dbReference type="EMBL" id="AQFT01000160">
    <property type="protein sequence ID" value="EMZ19612.1"/>
    <property type="molecule type" value="Genomic_DNA"/>
</dbReference>
<gene>
    <name evidence="1" type="ORF">C823_05437</name>
</gene>
<dbReference type="STRING" id="1235802.C823_05437"/>
<reference evidence="1 2" key="1">
    <citation type="journal article" date="2014" name="Genome Announc.">
        <title>Draft genome sequences of the altered schaedler flora, a defined bacterial community from gnotobiotic mice.</title>
        <authorList>
            <person name="Wannemuehler M.J."/>
            <person name="Overstreet A.M."/>
            <person name="Ward D.V."/>
            <person name="Phillips G.J."/>
        </authorList>
    </citation>
    <scope>NUCLEOTIDE SEQUENCE [LARGE SCALE GENOMIC DNA]</scope>
    <source>
        <strain evidence="1 2">ASF492</strain>
    </source>
</reference>
<organism evidence="1 2">
    <name type="scientific">Eubacterium plexicaudatum ASF492</name>
    <dbReference type="NCBI Taxonomy" id="1235802"/>
    <lineage>
        <taxon>Bacteria</taxon>
        <taxon>Bacillati</taxon>
        <taxon>Bacillota</taxon>
        <taxon>Clostridia</taxon>
        <taxon>Eubacteriales</taxon>
        <taxon>Eubacteriaceae</taxon>
        <taxon>Eubacterium</taxon>
    </lineage>
</organism>
<protein>
    <submittedName>
        <fullName evidence="1">TIGR04066 family peptide maturation system protein</fullName>
    </submittedName>
</protein>
<dbReference type="OrthoDB" id="5464925at2"/>
<dbReference type="PATRIC" id="fig|1235802.3.peg.5738"/>
<sequence>MKSNAILFPCDYELVKLSAYINLDNYIIKGLVVLENSNVFTEDGINIPVYDVSDVQYDIFDTIVVIDKEYYGHPFIDNCIEQGKNVLYIEKEEKEKFDISLLDDITEEQSITVPVVFVAGTAQFTEKFHVQLAMRKSLSDNGYNVSQIGSKTYSNLFGFHSYPAFMRDNMDNTQKIILFKKYVKHIEMQEQPDLIVIGIPGGIMAINKKHHFDFGMTAYMVSQAVEADYVIMTMLYDKEYSEERLETIRQVCRFRLNFEIDGFHLSNTLLDLATLKDEQLKFIKIGKKEYEHKVDGLYDLMNPADMDKVYEDMIAKLSSYNVNQIF</sequence>
<name>N1ZRF7_9FIRM</name>
<dbReference type="eggNOG" id="ENOG50312KC">
    <property type="taxonomic scope" value="Bacteria"/>
</dbReference>
<evidence type="ECO:0000313" key="2">
    <source>
        <dbReference type="Proteomes" id="UP000012589"/>
    </source>
</evidence>
<dbReference type="NCBIfam" id="TIGR04066">
    <property type="entry name" value="nat_prod_clost"/>
    <property type="match status" value="1"/>
</dbReference>
<dbReference type="Gene3D" id="3.40.50.300">
    <property type="entry name" value="P-loop containing nucleotide triphosphate hydrolases"/>
    <property type="match status" value="1"/>
</dbReference>
<dbReference type="Proteomes" id="UP000012589">
    <property type="component" value="Unassembled WGS sequence"/>
</dbReference>
<keyword evidence="2" id="KW-1185">Reference proteome</keyword>
<accession>N1ZRF7</accession>